<keyword evidence="1" id="KW-0472">Membrane</keyword>
<evidence type="ECO:0000313" key="3">
    <source>
        <dbReference type="EMBL" id="MXG90472.1"/>
    </source>
</evidence>
<reference evidence="3 4" key="1">
    <citation type="submission" date="2019-12" db="EMBL/GenBank/DDBJ databases">
        <authorList>
            <person name="Kun Z."/>
        </authorList>
    </citation>
    <scope>NUCLEOTIDE SEQUENCE [LARGE SCALE GENOMIC DNA]</scope>
    <source>
        <strain evidence="3 4">YIM 123512</strain>
    </source>
</reference>
<feature type="transmembrane region" description="Helical" evidence="1">
    <location>
        <begin position="59"/>
        <end position="79"/>
    </location>
</feature>
<evidence type="ECO:0000256" key="1">
    <source>
        <dbReference type="SAM" id="Phobius"/>
    </source>
</evidence>
<accession>A0A6L7F1Q6</accession>
<keyword evidence="4" id="KW-1185">Reference proteome</keyword>
<keyword evidence="1" id="KW-0812">Transmembrane</keyword>
<evidence type="ECO:0000259" key="2">
    <source>
        <dbReference type="Pfam" id="PF13559"/>
    </source>
</evidence>
<dbReference type="EMBL" id="WUEK01000007">
    <property type="protein sequence ID" value="MXG90472.1"/>
    <property type="molecule type" value="Genomic_DNA"/>
</dbReference>
<protein>
    <submittedName>
        <fullName evidence="3">DUF4129 domain-containing protein</fullName>
    </submittedName>
</protein>
<sequence>MMLPLDAPLDPSGSDARSALRRELLRPEYRERDVVQQVLTWLDRVVQSGLDAASTAPPLSTLAAMVLLVALVAVLAWLVSQARRTARTAAGPRAVLTDEVVTAAQLRERAERALAAGRAEEAVVEGFRCLTVRQVERGRLAEDPGATAHEVATQLAAQFTAAATPLTTAAAAFDAVLYGDRPASTDQARAVLDLDDELGKC</sequence>
<gene>
    <name evidence="3" type="ORF">GRQ65_13035</name>
</gene>
<proteinExistence type="predicted"/>
<name>A0A6L7F1Q6_9ACTN</name>
<dbReference type="InterPro" id="IPR025403">
    <property type="entry name" value="TgpA-like_C"/>
</dbReference>
<dbReference type="AlphaFoldDB" id="A0A6L7F1Q6"/>
<dbReference type="Pfam" id="PF13559">
    <property type="entry name" value="DUF4129"/>
    <property type="match status" value="1"/>
</dbReference>
<dbReference type="Proteomes" id="UP000473325">
    <property type="component" value="Unassembled WGS sequence"/>
</dbReference>
<organism evidence="3 4">
    <name type="scientific">Nocardioides flavescens</name>
    <dbReference type="NCBI Taxonomy" id="2691959"/>
    <lineage>
        <taxon>Bacteria</taxon>
        <taxon>Bacillati</taxon>
        <taxon>Actinomycetota</taxon>
        <taxon>Actinomycetes</taxon>
        <taxon>Propionibacteriales</taxon>
        <taxon>Nocardioidaceae</taxon>
        <taxon>Nocardioides</taxon>
    </lineage>
</organism>
<evidence type="ECO:0000313" key="4">
    <source>
        <dbReference type="Proteomes" id="UP000473325"/>
    </source>
</evidence>
<comment type="caution">
    <text evidence="3">The sequence shown here is derived from an EMBL/GenBank/DDBJ whole genome shotgun (WGS) entry which is preliminary data.</text>
</comment>
<keyword evidence="1" id="KW-1133">Transmembrane helix</keyword>
<feature type="domain" description="Protein-glutamine gamma-glutamyltransferase-like C-terminal" evidence="2">
    <location>
        <begin position="132"/>
        <end position="195"/>
    </location>
</feature>